<keyword evidence="2" id="KW-1185">Reference proteome</keyword>
<name>A0A930YWZ1_9FLAO</name>
<protein>
    <submittedName>
        <fullName evidence="1">Uncharacterized protein</fullName>
    </submittedName>
</protein>
<organism evidence="1 2">
    <name type="scientific">Planobacterium oryzisoli</name>
    <dbReference type="NCBI Taxonomy" id="2771435"/>
    <lineage>
        <taxon>Bacteria</taxon>
        <taxon>Pseudomonadati</taxon>
        <taxon>Bacteroidota</taxon>
        <taxon>Flavobacteriia</taxon>
        <taxon>Flavobacteriales</taxon>
        <taxon>Weeksellaceae</taxon>
        <taxon>Chryseobacterium group</taxon>
        <taxon>Chryseobacterium</taxon>
    </lineage>
</organism>
<dbReference type="AlphaFoldDB" id="A0A930YWZ1"/>
<comment type="caution">
    <text evidence="1">The sequence shown here is derived from an EMBL/GenBank/DDBJ whole genome shotgun (WGS) entry which is preliminary data.</text>
</comment>
<evidence type="ECO:0000313" key="1">
    <source>
        <dbReference type="EMBL" id="MBF5027958.1"/>
    </source>
</evidence>
<dbReference type="EMBL" id="JADKYY010000012">
    <property type="protein sequence ID" value="MBF5027958.1"/>
    <property type="molecule type" value="Genomic_DNA"/>
</dbReference>
<dbReference type="Proteomes" id="UP000694480">
    <property type="component" value="Unassembled WGS sequence"/>
</dbReference>
<reference evidence="1" key="1">
    <citation type="submission" date="2020-11" db="EMBL/GenBank/DDBJ databases">
        <title>Genome seq and assembly of Planobacterium sp.</title>
        <authorList>
            <person name="Chhetri G."/>
        </authorList>
    </citation>
    <scope>NUCLEOTIDE SEQUENCE</scope>
    <source>
        <strain evidence="1">GCR5</strain>
    </source>
</reference>
<evidence type="ECO:0000313" key="2">
    <source>
        <dbReference type="Proteomes" id="UP000694480"/>
    </source>
</evidence>
<sequence length="122" mass="14161">MYKGVLYFITTFCVFLFSQGEALIYMDYRLNQSYYETYCLNKDKPELKCEGKCQMSEQSQDGESRLGLTKLSLEFHYVLSEPSLTLDKENTLDSSQAVPRHPSQRLFFQDYTPMGQPPEAVI</sequence>
<gene>
    <name evidence="1" type="ORF">IC612_09130</name>
</gene>
<dbReference type="RefSeq" id="WP_194739882.1">
    <property type="nucleotide sequence ID" value="NZ_JADKYY010000012.1"/>
</dbReference>
<proteinExistence type="predicted"/>
<accession>A0A930YWZ1</accession>